<feature type="domain" description="DNA2/NAM7 helicase-like C-terminal" evidence="7">
    <location>
        <begin position="621"/>
        <end position="817"/>
    </location>
</feature>
<dbReference type="Proteomes" id="UP001603857">
    <property type="component" value="Unassembled WGS sequence"/>
</dbReference>
<keyword evidence="4" id="KW-0067">ATP-binding</keyword>
<dbReference type="SUPFAM" id="SSF52540">
    <property type="entry name" value="P-loop containing nucleoside triphosphate hydrolases"/>
    <property type="match status" value="2"/>
</dbReference>
<evidence type="ECO:0000313" key="10">
    <source>
        <dbReference type="Proteomes" id="UP001603857"/>
    </source>
</evidence>
<evidence type="ECO:0000256" key="2">
    <source>
        <dbReference type="ARBA" id="ARBA00022801"/>
    </source>
</evidence>
<dbReference type="GO" id="GO:0005524">
    <property type="term" value="F:ATP binding"/>
    <property type="evidence" value="ECO:0007669"/>
    <property type="project" value="UniProtKB-KW"/>
</dbReference>
<dbReference type="FunFam" id="3.40.50.300:FF:000326">
    <property type="entry name" value="P-loop containing nucleoside triphosphate hydrolase"/>
    <property type="match status" value="1"/>
</dbReference>
<dbReference type="PANTHER" id="PTHR21529:SF4">
    <property type="entry name" value="TPR AND ANKYRIN REPEAT-CONTAINING PROTEIN 1"/>
    <property type="match status" value="1"/>
</dbReference>
<reference evidence="9 10" key="1">
    <citation type="submission" date="2024-08" db="EMBL/GenBank/DDBJ databases">
        <title>Insights into the chromosomal genome structure of Flemingia macrophylla.</title>
        <authorList>
            <person name="Ding Y."/>
            <person name="Zhao Y."/>
            <person name="Bi W."/>
            <person name="Wu M."/>
            <person name="Zhao G."/>
            <person name="Gong Y."/>
            <person name="Li W."/>
            <person name="Zhang P."/>
        </authorList>
    </citation>
    <scope>NUCLEOTIDE SEQUENCE [LARGE SCALE GENOMIC DNA]</scope>
    <source>
        <strain evidence="9">DYQJB</strain>
        <tissue evidence="9">Leaf</tissue>
    </source>
</reference>
<protein>
    <submittedName>
        <fullName evidence="9">Uncharacterized protein</fullName>
    </submittedName>
</protein>
<gene>
    <name evidence="9" type="ORF">Fmac_026743</name>
</gene>
<accession>A0ABD1LFQ8</accession>
<evidence type="ECO:0000256" key="4">
    <source>
        <dbReference type="ARBA" id="ARBA00022840"/>
    </source>
</evidence>
<keyword evidence="3" id="KW-0347">Helicase</keyword>
<dbReference type="InterPro" id="IPR039904">
    <property type="entry name" value="TRANK1"/>
</dbReference>
<dbReference type="CDD" id="cd18808">
    <property type="entry name" value="SF1_C_Upf1"/>
    <property type="match status" value="1"/>
</dbReference>
<dbReference type="Gene3D" id="1.10.10.160">
    <property type="match status" value="1"/>
</dbReference>
<dbReference type="InterPro" id="IPR041677">
    <property type="entry name" value="DNA2/NAM7_AAA_11"/>
</dbReference>
<dbReference type="Pfam" id="PF13086">
    <property type="entry name" value="AAA_11"/>
    <property type="match status" value="1"/>
</dbReference>
<evidence type="ECO:0000259" key="7">
    <source>
        <dbReference type="Pfam" id="PF13087"/>
    </source>
</evidence>
<dbReference type="InterPro" id="IPR027417">
    <property type="entry name" value="P-loop_NTPase"/>
</dbReference>
<proteinExistence type="predicted"/>
<dbReference type="InterPro" id="IPR014016">
    <property type="entry name" value="UvrD-like_ATP-bd"/>
</dbReference>
<feature type="domain" description="DUF6469" evidence="8">
    <location>
        <begin position="103"/>
        <end position="218"/>
    </location>
</feature>
<dbReference type="PANTHER" id="PTHR21529">
    <property type="entry name" value="MAMMARY TURMOR VIRUS RECEPTOR HOMOLOG 1, 2 MTVR1, 2"/>
    <property type="match status" value="1"/>
</dbReference>
<dbReference type="EMBL" id="JBGMDY010000009">
    <property type="protein sequence ID" value="KAL2322364.1"/>
    <property type="molecule type" value="Genomic_DNA"/>
</dbReference>
<sequence>MMQRQSLSKNKAKYDDYGFTDLILSWSIGDILNSELYKNKVSSGTISVCYLMLRVTELFVIVVKKIELSFQSIDHYCGSFKYPLLEETRAQFCSSIEIIDQAPYAEVIAIQEAKPYENKLYNLKIDSWESRFAHILILADYKPEAVKDLLSSGRFWSFVSAVWTTEEECDSISACLKIKASENIDMENLRNKTLFLIFLTNVNSNKRIWGALHMPGNLKLLRKILCNRHEVEECCSCSCSSPVGALRYDRSYQRLLSELNQSQNNAISSCLSGLNCNHNSVVKLIWGPPGTGKTRTLAILLFALMKMNYRVLVCAPTNVAIKEVATRVVNILKEVHSIESGDLLCSLGDLLLFGNNEKLRIEDIEDVYLDHRVEQLKKCFSPYTGFGHCLKSMIDLLENCVSDYHIYKLKEDEKLKPKSFLAFLREGFGSAASKLESCISILCTHVAMSHLLKHKYRNLICLNKTLKSFQDLLFQNIFSSEGLEELFSCKTLPWMTSWSFGGAEKQLYKKRTECLTYLMALKCSVDEIMMINSSNKEDSIREFCFQTSSLIFCTASGSHKLHNLAINPLDILVIDEAAMLKDCESIIPILLPGISHAILVGDERQLPSMVRSNVSNEAGFGRSLFQRLSSLGYKKFLLNMQHRMHPQISSFPNSYFYSNKIQNAPNVERTDYLKQYLPEPMFGPYSFINIIGGKEQFDDEGRSFRNMAEVAVIMTILKNLHKAWLTSKQKLSIGIVSPYAGQVVAIDKKLGKIFESHDGFKVNVKSVDGFQGGEHDVIILSTVRTNNRTFLEFISSPQRTNVALTRARHCLWILGNERALTNKENVWKAIVLDAKKRNCFFDAERDEEMAKAILDAKKERDQFDDLLDTNSYLFKDQLWKVHFSEKFRRSFKRLRSYEIKKKVLNLLGRLSSGWRPKMITVDLCCENSSQILKQFKVESYYIICSIEIVKTSRYIQVLKIWDILPVEDIPQLAKRLDYVFKRYTNDYIIKCKEKGRYSDGNVEFPLSWPLSANIPMFKNVDKEANEGDTDENTSDAENYKVEECILLMKYCSISRGSLLYGQDSLEVDLPYEVTDDQRNIILYPQSTFVLGRSGTGKTTVLITKLIQNEKLYHTAVEQVYGSKIYVNPEEYKEIASETEKPVLRQLFVTLNSGLCQKVQHHVSLWKRSLCEGTTISDSTDISTQFKNIPDSFDDLPHDLYPLVITFRKFLLMLDATLGNSYFERFYRNVKDIGSGSGSGALETFIIRKEVTYERFDSSYWPHFNVQICKKLDSYLVFTEIMSHIKGGTRKLEHGKISREDYCALSESRASSLNIETRNMIYDIFQNYEKMKMRYGDFDFADFVIDIHSRLMNQRYKGDQMHYVYIDEVQDLTMAQIALFKHVCRNVEEGFVFCGDTAQTVGRGIDFRIQDVRSLFYKKFVLESKRWTQDNRKDKGQISDIYVLNKLKVETSLVHGKLPVVVKARYLENSVLTTFVSTEKVILVRDNSARDEVLRIVGKKAHVLTFLECKGLEFQDVLLYNFFASSPLQRWGVIYDYMKEHHMLDSRIHTNFLRCFDQDSRHNVLCSELKNLYVALTRARRRLWIYEDAEEISKPMFDYWQKKNLVQFQ</sequence>
<feature type="domain" description="DNA2/NAM7 helicase helicase" evidence="6">
    <location>
        <begin position="258"/>
        <end position="612"/>
    </location>
</feature>
<dbReference type="Pfam" id="PF13087">
    <property type="entry name" value="AAA_12"/>
    <property type="match status" value="1"/>
</dbReference>
<evidence type="ECO:0000256" key="3">
    <source>
        <dbReference type="ARBA" id="ARBA00022806"/>
    </source>
</evidence>
<dbReference type="InterPro" id="IPR041679">
    <property type="entry name" value="DNA2/NAM7-like_C"/>
</dbReference>
<evidence type="ECO:0000259" key="6">
    <source>
        <dbReference type="Pfam" id="PF13086"/>
    </source>
</evidence>
<keyword evidence="2" id="KW-0378">Hydrolase</keyword>
<dbReference type="Gene3D" id="3.40.50.300">
    <property type="entry name" value="P-loop containing nucleotide triphosphate hydrolases"/>
    <property type="match status" value="4"/>
</dbReference>
<dbReference type="Pfam" id="PF00580">
    <property type="entry name" value="UvrD-helicase"/>
    <property type="match status" value="1"/>
</dbReference>
<dbReference type="Pfam" id="PF20073">
    <property type="entry name" value="DUF6469"/>
    <property type="match status" value="1"/>
</dbReference>
<dbReference type="GO" id="GO:0004386">
    <property type="term" value="F:helicase activity"/>
    <property type="evidence" value="ECO:0007669"/>
    <property type="project" value="UniProtKB-KW"/>
</dbReference>
<evidence type="ECO:0000259" key="5">
    <source>
        <dbReference type="Pfam" id="PF00580"/>
    </source>
</evidence>
<dbReference type="GO" id="GO:0016787">
    <property type="term" value="F:hydrolase activity"/>
    <property type="evidence" value="ECO:0007669"/>
    <property type="project" value="UniProtKB-KW"/>
</dbReference>
<name>A0ABD1LFQ8_9FABA</name>
<comment type="caution">
    <text evidence="9">The sequence shown here is derived from an EMBL/GenBank/DDBJ whole genome shotgun (WGS) entry which is preliminary data.</text>
</comment>
<keyword evidence="1" id="KW-0547">Nucleotide-binding</keyword>
<dbReference type="InterPro" id="IPR047187">
    <property type="entry name" value="SF1_C_Upf1"/>
</dbReference>
<feature type="domain" description="UvrD-like helicase ATP-binding" evidence="5">
    <location>
        <begin position="1075"/>
        <end position="1400"/>
    </location>
</feature>
<dbReference type="GO" id="GO:0005694">
    <property type="term" value="C:chromosome"/>
    <property type="evidence" value="ECO:0007669"/>
    <property type="project" value="UniProtKB-ARBA"/>
</dbReference>
<dbReference type="InterPro" id="IPR013986">
    <property type="entry name" value="DExx_box_DNA_helicase_dom_sf"/>
</dbReference>
<evidence type="ECO:0000259" key="8">
    <source>
        <dbReference type="Pfam" id="PF20073"/>
    </source>
</evidence>
<evidence type="ECO:0000313" key="9">
    <source>
        <dbReference type="EMBL" id="KAL2322364.1"/>
    </source>
</evidence>
<organism evidence="9 10">
    <name type="scientific">Flemingia macrophylla</name>
    <dbReference type="NCBI Taxonomy" id="520843"/>
    <lineage>
        <taxon>Eukaryota</taxon>
        <taxon>Viridiplantae</taxon>
        <taxon>Streptophyta</taxon>
        <taxon>Embryophyta</taxon>
        <taxon>Tracheophyta</taxon>
        <taxon>Spermatophyta</taxon>
        <taxon>Magnoliopsida</taxon>
        <taxon>eudicotyledons</taxon>
        <taxon>Gunneridae</taxon>
        <taxon>Pentapetalae</taxon>
        <taxon>rosids</taxon>
        <taxon>fabids</taxon>
        <taxon>Fabales</taxon>
        <taxon>Fabaceae</taxon>
        <taxon>Papilionoideae</taxon>
        <taxon>50 kb inversion clade</taxon>
        <taxon>NPAAA clade</taxon>
        <taxon>indigoferoid/millettioid clade</taxon>
        <taxon>Phaseoleae</taxon>
        <taxon>Flemingia</taxon>
    </lineage>
</organism>
<evidence type="ECO:0000256" key="1">
    <source>
        <dbReference type="ARBA" id="ARBA00022741"/>
    </source>
</evidence>
<dbReference type="InterPro" id="IPR045529">
    <property type="entry name" value="DUF6469"/>
</dbReference>
<keyword evidence="10" id="KW-1185">Reference proteome</keyword>